<keyword evidence="3 8" id="KW-0520">NAD</keyword>
<dbReference type="OrthoDB" id="9774536at2"/>
<evidence type="ECO:0000256" key="7">
    <source>
        <dbReference type="ARBA" id="ARBA00023201"/>
    </source>
</evidence>
<evidence type="ECO:0000256" key="8">
    <source>
        <dbReference type="HAMAP-Rule" id="MF_00425"/>
    </source>
</evidence>
<comment type="similarity">
    <text evidence="8">Belongs to the NqrA family.</text>
</comment>
<keyword evidence="4 8" id="KW-0915">Sodium</keyword>
<evidence type="ECO:0000259" key="11">
    <source>
        <dbReference type="Pfam" id="PF24836"/>
    </source>
</evidence>
<keyword evidence="6 8" id="KW-0830">Ubiquinone</keyword>
<dbReference type="KEGG" id="gsb:GSUB_13850"/>
<feature type="domain" description="Na(+)-translocating NADH-quinone reductase subunit A C-terminal" evidence="10">
    <location>
        <begin position="262"/>
        <end position="310"/>
    </location>
</feature>
<comment type="function">
    <text evidence="8">NQR complex catalyzes the reduction of ubiquinone-1 to ubiquinol by two successive reactions, coupled with the transport of Na(+) ions from the cytoplasm to the periplasm. NqrA to NqrE are probably involved in the second step, the conversion of ubisemiquinone to ubiquinol.</text>
</comment>
<evidence type="ECO:0000256" key="2">
    <source>
        <dbReference type="ARBA" id="ARBA00022967"/>
    </source>
</evidence>
<dbReference type="Pfam" id="PF05896">
    <property type="entry name" value="NQRA_N"/>
    <property type="match status" value="1"/>
</dbReference>
<dbReference type="PANTHER" id="PTHR37839:SF1">
    <property type="entry name" value="NA(+)-TRANSLOCATING NADH-QUINONE REDUCTASE SUBUNIT A"/>
    <property type="match status" value="1"/>
</dbReference>
<keyword evidence="7 8" id="KW-0739">Sodium transport</keyword>
<dbReference type="NCBIfam" id="TIGR01936">
    <property type="entry name" value="nqrA"/>
    <property type="match status" value="1"/>
</dbReference>
<gene>
    <name evidence="8" type="primary">nqrA</name>
    <name evidence="12" type="ORF">GSUB_13850</name>
</gene>
<dbReference type="EMBL" id="CP010311">
    <property type="protein sequence ID" value="AJF07429.1"/>
    <property type="molecule type" value="Genomic_DNA"/>
</dbReference>
<dbReference type="STRING" id="483547.GSUB_13850"/>
<evidence type="ECO:0000256" key="5">
    <source>
        <dbReference type="ARBA" id="ARBA00023065"/>
    </source>
</evidence>
<dbReference type="Pfam" id="PF24836">
    <property type="entry name" value="NQRA_2nd"/>
    <property type="match status" value="1"/>
</dbReference>
<sequence>MNFFTINKGLDLPLAGAPRMEVEDAPEVGRVALVGPDYPGMRPTMEVSEGDRVRLGQVLFSDKKNPRVVYTSPGSGRIRAINRGEKRVFLSVEVELDGNDEESFALHPESHLANLERDLVVETLLASGLWTALRRRPFGRIPNPGETPQAVFITAMDTHPLAPDPCVAISERAGDFNNGVKVLSTLTDGPLYLCAAPDAKLPDCSAGQRVTFAGPHPAGLPGTHIHYLSPVGLQHAVWHLGYQDVCAVGHLFTQGRIPTERVLSLGGPGVQRPRLIRTRIGASIDELIRDELEGPHLRVLSGSVLDGRAARGPLAFLGRYHNQITALEEGVPGSALGWLRPGGNDFSLRCLFKGAFDRQRPRRLTTARGGARRAIYPIGTYEQVFPLDLPITYLLRALEVGDMEEALALGCLELDEEDLATCTFACPGKNDFGPMLREMLDQIEKEG</sequence>
<dbReference type="InterPro" id="IPR056148">
    <property type="entry name" value="NQRA_2nd"/>
</dbReference>
<dbReference type="InterPro" id="IPR056147">
    <property type="entry name" value="NQRA_N"/>
</dbReference>
<keyword evidence="2 8" id="KW-1278">Translocase</keyword>
<dbReference type="Proteomes" id="UP000035036">
    <property type="component" value="Chromosome"/>
</dbReference>
<organism evidence="12 13">
    <name type="scientific">Geoalkalibacter subterraneus</name>
    <dbReference type="NCBI Taxonomy" id="483547"/>
    <lineage>
        <taxon>Bacteria</taxon>
        <taxon>Pseudomonadati</taxon>
        <taxon>Thermodesulfobacteriota</taxon>
        <taxon>Desulfuromonadia</taxon>
        <taxon>Desulfuromonadales</taxon>
        <taxon>Geoalkalibacteraceae</taxon>
        <taxon>Geoalkalibacter</taxon>
    </lineage>
</organism>
<accession>A0A0B5FRZ7</accession>
<dbReference type="RefSeq" id="WP_040201335.1">
    <property type="nucleotide sequence ID" value="NZ_CP010311.1"/>
</dbReference>
<dbReference type="HAMAP" id="MF_00425">
    <property type="entry name" value="NqrA"/>
    <property type="match status" value="1"/>
</dbReference>
<evidence type="ECO:0000313" key="12">
    <source>
        <dbReference type="EMBL" id="AJF07429.1"/>
    </source>
</evidence>
<keyword evidence="1 8" id="KW-0813">Transport</keyword>
<name>A0A0B5FRZ7_9BACT</name>
<evidence type="ECO:0000256" key="6">
    <source>
        <dbReference type="ARBA" id="ARBA00023075"/>
    </source>
</evidence>
<reference evidence="12 13" key="1">
    <citation type="journal article" date="2015" name="Genome Announc.">
        <title>Genomes of Geoalkalibacter ferrihydriticus Z-0531T and Geoalkalibacter subterraneus Red1T, Two Haloalkaliphilic Metal-Reducing Deltaproteobacteria.</title>
        <authorList>
            <person name="Badalamenti J.P."/>
            <person name="Krajmalnik-Brown R."/>
            <person name="Torres C.I."/>
            <person name="Bond D.R."/>
        </authorList>
    </citation>
    <scope>NUCLEOTIDE SEQUENCE [LARGE SCALE GENOMIC DNA]</scope>
    <source>
        <strain evidence="12 13">Red1</strain>
    </source>
</reference>
<evidence type="ECO:0000259" key="10">
    <source>
        <dbReference type="Pfam" id="PF11973"/>
    </source>
</evidence>
<dbReference type="GO" id="GO:0006814">
    <property type="term" value="P:sodium ion transport"/>
    <property type="evidence" value="ECO:0007669"/>
    <property type="project" value="UniProtKB-UniRule"/>
</dbReference>
<feature type="domain" description="NqrA second alpha/beta" evidence="11">
    <location>
        <begin position="116"/>
        <end position="257"/>
    </location>
</feature>
<evidence type="ECO:0000313" key="13">
    <source>
        <dbReference type="Proteomes" id="UP000035036"/>
    </source>
</evidence>
<keyword evidence="13" id="KW-1185">Reference proteome</keyword>
<evidence type="ECO:0000256" key="1">
    <source>
        <dbReference type="ARBA" id="ARBA00022448"/>
    </source>
</evidence>
<dbReference type="EC" id="7.2.1.1" evidence="8"/>
<dbReference type="GO" id="GO:0016655">
    <property type="term" value="F:oxidoreductase activity, acting on NAD(P)H, quinone or similar compound as acceptor"/>
    <property type="evidence" value="ECO:0007669"/>
    <property type="project" value="UniProtKB-UniRule"/>
</dbReference>
<dbReference type="AlphaFoldDB" id="A0A0B5FRZ7"/>
<dbReference type="HOGENOM" id="CLU_046656_0_0_7"/>
<dbReference type="InterPro" id="IPR008703">
    <property type="entry name" value="NqrA"/>
</dbReference>
<dbReference type="Pfam" id="PF11973">
    <property type="entry name" value="NQRA_SLBB"/>
    <property type="match status" value="1"/>
</dbReference>
<comment type="subunit">
    <text evidence="8">Composed of six subunits; NqrA, NqrB, NqrC, NqrD, NqrE and NqrF.</text>
</comment>
<dbReference type="NCBIfam" id="NF003759">
    <property type="entry name" value="PRK05352.1-2"/>
    <property type="match status" value="1"/>
</dbReference>
<proteinExistence type="inferred from homology"/>
<keyword evidence="5 8" id="KW-0406">Ion transport</keyword>
<protein>
    <recommendedName>
        <fullName evidence="8">Na(+)-translocating NADH-quinone reductase subunit A</fullName>
        <shortName evidence="8">Na(+)-NQR subunit A</shortName>
        <shortName evidence="8">Na(+)-translocating NQR subunit A</shortName>
        <ecNumber evidence="8">7.2.1.1</ecNumber>
    </recommendedName>
    <alternativeName>
        <fullName evidence="8">NQR complex subunit A</fullName>
    </alternativeName>
    <alternativeName>
        <fullName evidence="8">NQR-1 subunit A</fullName>
    </alternativeName>
</protein>
<comment type="catalytic activity">
    <reaction evidence="8">
        <text>a ubiquinone + n Na(+)(in) + NADH + H(+) = a ubiquinol + n Na(+)(out) + NAD(+)</text>
        <dbReference type="Rhea" id="RHEA:47748"/>
        <dbReference type="Rhea" id="RHEA-COMP:9565"/>
        <dbReference type="Rhea" id="RHEA-COMP:9566"/>
        <dbReference type="ChEBI" id="CHEBI:15378"/>
        <dbReference type="ChEBI" id="CHEBI:16389"/>
        <dbReference type="ChEBI" id="CHEBI:17976"/>
        <dbReference type="ChEBI" id="CHEBI:29101"/>
        <dbReference type="ChEBI" id="CHEBI:57540"/>
        <dbReference type="ChEBI" id="CHEBI:57945"/>
        <dbReference type="EC" id="7.2.1.1"/>
    </reaction>
</comment>
<evidence type="ECO:0000256" key="4">
    <source>
        <dbReference type="ARBA" id="ARBA00023053"/>
    </source>
</evidence>
<dbReference type="InterPro" id="IPR022615">
    <property type="entry name" value="NqrA_C_domain"/>
</dbReference>
<dbReference type="PANTHER" id="PTHR37839">
    <property type="entry name" value="NA(+)-TRANSLOCATING NADH-QUINONE REDUCTASE SUBUNIT A"/>
    <property type="match status" value="1"/>
</dbReference>
<feature type="domain" description="NqrA N-terminal barrel-sandwich hybrid" evidence="9">
    <location>
        <begin position="5"/>
        <end position="97"/>
    </location>
</feature>
<evidence type="ECO:0000259" key="9">
    <source>
        <dbReference type="Pfam" id="PF05896"/>
    </source>
</evidence>
<evidence type="ECO:0000256" key="3">
    <source>
        <dbReference type="ARBA" id="ARBA00023027"/>
    </source>
</evidence>